<organism evidence="1 2">
    <name type="scientific">Aplosporella prunicola CBS 121167</name>
    <dbReference type="NCBI Taxonomy" id="1176127"/>
    <lineage>
        <taxon>Eukaryota</taxon>
        <taxon>Fungi</taxon>
        <taxon>Dikarya</taxon>
        <taxon>Ascomycota</taxon>
        <taxon>Pezizomycotina</taxon>
        <taxon>Dothideomycetes</taxon>
        <taxon>Dothideomycetes incertae sedis</taxon>
        <taxon>Botryosphaeriales</taxon>
        <taxon>Aplosporellaceae</taxon>
        <taxon>Aplosporella</taxon>
    </lineage>
</organism>
<dbReference type="EMBL" id="ML995488">
    <property type="protein sequence ID" value="KAF2141151.1"/>
    <property type="molecule type" value="Genomic_DNA"/>
</dbReference>
<dbReference type="RefSeq" id="XP_033396864.1">
    <property type="nucleotide sequence ID" value="XM_033537034.1"/>
</dbReference>
<evidence type="ECO:0000313" key="2">
    <source>
        <dbReference type="Proteomes" id="UP000799438"/>
    </source>
</evidence>
<evidence type="ECO:0000313" key="1">
    <source>
        <dbReference type="EMBL" id="KAF2141151.1"/>
    </source>
</evidence>
<dbReference type="AlphaFoldDB" id="A0A6A6BF99"/>
<accession>A0A6A6BF99</accession>
<proteinExistence type="predicted"/>
<dbReference type="GeneID" id="54294530"/>
<protein>
    <submittedName>
        <fullName evidence="1">Uncharacterized protein</fullName>
    </submittedName>
</protein>
<sequence length="188" mass="20842">MAIPTKRQDEDCILDTVRNNPTRGDVLDAIDQWNTDVNHVNHFLDTFHTLGNSTAIQNAATNVLQFAKDEPCQLATLSNIADFQNGDGPNAFECALEDLGEVFETRVLDNIRNIIMSPSNNVTVQHAVHDINIFRCCNVLPDLDILWRDSASDKNLNQVPVSPARPNACYSYNCSADPLASVCKAERN</sequence>
<name>A0A6A6BF99_9PEZI</name>
<keyword evidence="2" id="KW-1185">Reference proteome</keyword>
<reference evidence="1" key="1">
    <citation type="journal article" date="2020" name="Stud. Mycol.">
        <title>101 Dothideomycetes genomes: a test case for predicting lifestyles and emergence of pathogens.</title>
        <authorList>
            <person name="Haridas S."/>
            <person name="Albert R."/>
            <person name="Binder M."/>
            <person name="Bloem J."/>
            <person name="Labutti K."/>
            <person name="Salamov A."/>
            <person name="Andreopoulos B."/>
            <person name="Baker S."/>
            <person name="Barry K."/>
            <person name="Bills G."/>
            <person name="Bluhm B."/>
            <person name="Cannon C."/>
            <person name="Castanera R."/>
            <person name="Culley D."/>
            <person name="Daum C."/>
            <person name="Ezra D."/>
            <person name="Gonzalez J."/>
            <person name="Henrissat B."/>
            <person name="Kuo A."/>
            <person name="Liang C."/>
            <person name="Lipzen A."/>
            <person name="Lutzoni F."/>
            <person name="Magnuson J."/>
            <person name="Mondo S."/>
            <person name="Nolan M."/>
            <person name="Ohm R."/>
            <person name="Pangilinan J."/>
            <person name="Park H.-J."/>
            <person name="Ramirez L."/>
            <person name="Alfaro M."/>
            <person name="Sun H."/>
            <person name="Tritt A."/>
            <person name="Yoshinaga Y."/>
            <person name="Zwiers L.-H."/>
            <person name="Turgeon B."/>
            <person name="Goodwin S."/>
            <person name="Spatafora J."/>
            <person name="Crous P."/>
            <person name="Grigoriev I."/>
        </authorList>
    </citation>
    <scope>NUCLEOTIDE SEQUENCE</scope>
    <source>
        <strain evidence="1">CBS 121167</strain>
    </source>
</reference>
<dbReference type="Proteomes" id="UP000799438">
    <property type="component" value="Unassembled WGS sequence"/>
</dbReference>
<gene>
    <name evidence="1" type="ORF">K452DRAFT_229337</name>
</gene>
<dbReference type="OrthoDB" id="2117996at2759"/>